<feature type="non-terminal residue" evidence="2">
    <location>
        <position position="1"/>
    </location>
</feature>
<accession>A0A8X6PM99</accession>
<reference evidence="2" key="1">
    <citation type="submission" date="2020-08" db="EMBL/GenBank/DDBJ databases">
        <title>Multicomponent nature underlies the extraordinary mechanical properties of spider dragline silk.</title>
        <authorList>
            <person name="Kono N."/>
            <person name="Nakamura H."/>
            <person name="Mori M."/>
            <person name="Yoshida Y."/>
            <person name="Ohtoshi R."/>
            <person name="Malay A.D."/>
            <person name="Moran D.A.P."/>
            <person name="Tomita M."/>
            <person name="Numata K."/>
            <person name="Arakawa K."/>
        </authorList>
    </citation>
    <scope>NUCLEOTIDE SEQUENCE</scope>
</reference>
<dbReference type="Proteomes" id="UP000887013">
    <property type="component" value="Unassembled WGS sequence"/>
</dbReference>
<evidence type="ECO:0000313" key="3">
    <source>
        <dbReference type="Proteomes" id="UP000887013"/>
    </source>
</evidence>
<gene>
    <name evidence="2" type="ORF">NPIL_554481</name>
</gene>
<dbReference type="EMBL" id="BMAW01071612">
    <property type="protein sequence ID" value="GFT78768.1"/>
    <property type="molecule type" value="Genomic_DNA"/>
</dbReference>
<evidence type="ECO:0000256" key="1">
    <source>
        <dbReference type="SAM" id="Phobius"/>
    </source>
</evidence>
<name>A0A8X6PM99_NEPPI</name>
<sequence length="72" mass="8225">AKGILFGESLQLTMGMMETILVCIYRRKVQDPHEQHRPVCVLKKIDKKRLIHLALVPFLILLLSSMTVLVPT</sequence>
<feature type="transmembrane region" description="Helical" evidence="1">
    <location>
        <begin position="50"/>
        <end position="70"/>
    </location>
</feature>
<keyword evidence="1" id="KW-0812">Transmembrane</keyword>
<dbReference type="AlphaFoldDB" id="A0A8X6PM99"/>
<comment type="caution">
    <text evidence="2">The sequence shown here is derived from an EMBL/GenBank/DDBJ whole genome shotgun (WGS) entry which is preliminary data.</text>
</comment>
<keyword evidence="1" id="KW-1133">Transmembrane helix</keyword>
<keyword evidence="3" id="KW-1185">Reference proteome</keyword>
<evidence type="ECO:0000313" key="2">
    <source>
        <dbReference type="EMBL" id="GFT78768.1"/>
    </source>
</evidence>
<proteinExistence type="predicted"/>
<organism evidence="2 3">
    <name type="scientific">Nephila pilipes</name>
    <name type="common">Giant wood spider</name>
    <name type="synonym">Nephila maculata</name>
    <dbReference type="NCBI Taxonomy" id="299642"/>
    <lineage>
        <taxon>Eukaryota</taxon>
        <taxon>Metazoa</taxon>
        <taxon>Ecdysozoa</taxon>
        <taxon>Arthropoda</taxon>
        <taxon>Chelicerata</taxon>
        <taxon>Arachnida</taxon>
        <taxon>Araneae</taxon>
        <taxon>Araneomorphae</taxon>
        <taxon>Entelegynae</taxon>
        <taxon>Araneoidea</taxon>
        <taxon>Nephilidae</taxon>
        <taxon>Nephila</taxon>
    </lineage>
</organism>
<protein>
    <submittedName>
        <fullName evidence="2">Uncharacterized protein</fullName>
    </submittedName>
</protein>
<keyword evidence="1" id="KW-0472">Membrane</keyword>